<feature type="region of interest" description="Disordered" evidence="1">
    <location>
        <begin position="116"/>
        <end position="139"/>
    </location>
</feature>
<dbReference type="AlphaFoldDB" id="A0A0C2N111"/>
<evidence type="ECO:0000256" key="1">
    <source>
        <dbReference type="SAM" id="MobiDB-lite"/>
    </source>
</evidence>
<dbReference type="Proteomes" id="UP000031668">
    <property type="component" value="Unassembled WGS sequence"/>
</dbReference>
<organism evidence="2 3">
    <name type="scientific">Thelohanellus kitauei</name>
    <name type="common">Myxosporean</name>
    <dbReference type="NCBI Taxonomy" id="669202"/>
    <lineage>
        <taxon>Eukaryota</taxon>
        <taxon>Metazoa</taxon>
        <taxon>Cnidaria</taxon>
        <taxon>Myxozoa</taxon>
        <taxon>Myxosporea</taxon>
        <taxon>Bivalvulida</taxon>
        <taxon>Platysporina</taxon>
        <taxon>Myxobolidae</taxon>
        <taxon>Thelohanellus</taxon>
    </lineage>
</organism>
<evidence type="ECO:0000313" key="3">
    <source>
        <dbReference type="Proteomes" id="UP000031668"/>
    </source>
</evidence>
<dbReference type="EMBL" id="JWZT01002207">
    <property type="protein sequence ID" value="KII70040.1"/>
    <property type="molecule type" value="Genomic_DNA"/>
</dbReference>
<comment type="caution">
    <text evidence="2">The sequence shown here is derived from an EMBL/GenBank/DDBJ whole genome shotgun (WGS) entry which is preliminary data.</text>
</comment>
<sequence>MREKVKPSFLMILKKKYFTEIPESLDPALFFHDEDIKNAFNLIGKEIEDYPSSKVTKLTNEADSASLESFSSELRDTINTTFMAKHSIGSIGFIHRDNKEENGITIEDIKEKYGSKTPYQQNTFDSRFDDNSSDLEYYT</sequence>
<evidence type="ECO:0000313" key="2">
    <source>
        <dbReference type="EMBL" id="KII70040.1"/>
    </source>
</evidence>
<keyword evidence="3" id="KW-1185">Reference proteome</keyword>
<protein>
    <submittedName>
        <fullName evidence="2">Uncharacterized protein</fullName>
    </submittedName>
</protein>
<reference evidence="2 3" key="1">
    <citation type="journal article" date="2014" name="Genome Biol. Evol.">
        <title>The genome of the myxosporean Thelohanellus kitauei shows adaptations to nutrient acquisition within its fish host.</title>
        <authorList>
            <person name="Yang Y."/>
            <person name="Xiong J."/>
            <person name="Zhou Z."/>
            <person name="Huo F."/>
            <person name="Miao W."/>
            <person name="Ran C."/>
            <person name="Liu Y."/>
            <person name="Zhang J."/>
            <person name="Feng J."/>
            <person name="Wang M."/>
            <person name="Wang M."/>
            <person name="Wang L."/>
            <person name="Yao B."/>
        </authorList>
    </citation>
    <scope>NUCLEOTIDE SEQUENCE [LARGE SCALE GENOMIC DNA]</scope>
    <source>
        <strain evidence="2">Wuqing</strain>
    </source>
</reference>
<proteinExistence type="predicted"/>
<accession>A0A0C2N111</accession>
<gene>
    <name evidence="2" type="ORF">RF11_08519</name>
</gene>
<name>A0A0C2N111_THEKT</name>